<proteinExistence type="predicted"/>
<accession>A0A1J4MWY8</accession>
<organism evidence="1 2">
    <name type="scientific">Cryptosporidium andersoni</name>
    <dbReference type="NCBI Taxonomy" id="117008"/>
    <lineage>
        <taxon>Eukaryota</taxon>
        <taxon>Sar</taxon>
        <taxon>Alveolata</taxon>
        <taxon>Apicomplexa</taxon>
        <taxon>Conoidasida</taxon>
        <taxon>Coccidia</taxon>
        <taxon>Eucoccidiorida</taxon>
        <taxon>Eimeriorina</taxon>
        <taxon>Cryptosporidiidae</taxon>
        <taxon>Cryptosporidium</taxon>
    </lineage>
</organism>
<dbReference type="GeneID" id="92365788"/>
<evidence type="ECO:0000313" key="1">
    <source>
        <dbReference type="EMBL" id="OII77596.1"/>
    </source>
</evidence>
<dbReference type="OrthoDB" id="10280034at2759"/>
<dbReference type="Proteomes" id="UP000186804">
    <property type="component" value="Unassembled WGS sequence"/>
</dbReference>
<dbReference type="VEuPathDB" id="CryptoDB:cand_016030"/>
<dbReference type="EMBL" id="LRBS01000033">
    <property type="protein sequence ID" value="OII77596.1"/>
    <property type="molecule type" value="Genomic_DNA"/>
</dbReference>
<sequence length="201" mass="22658">MDKVTVCKIPRSSGINEDSNTNDYFWILESTRNITSLSDLSDTLIRNLSERCDLKDKEQYKRKIGLIFSKLEDIDLKHKDSSYKSCIVDSTNKINEQSENSGLSHLKPTGLGGKPFNEIKYDKSGRLCEELDEQTKNRLIQQLDDLLVSCVDCAIEIDCLGELNSPANTKELNSKLHYLTSKIGSDLAKILLDKGIKGRIL</sequence>
<keyword evidence="2" id="KW-1185">Reference proteome</keyword>
<dbReference type="AlphaFoldDB" id="A0A1J4MWY8"/>
<reference evidence="1 2" key="1">
    <citation type="submission" date="2016-10" db="EMBL/GenBank/DDBJ databases">
        <title>Reductive evolution of mitochondrial metabolism and differential evolution of invasion-related proteins in Cryptosporidium.</title>
        <authorList>
            <person name="Liu S."/>
            <person name="Roellig D.M."/>
            <person name="Guo Y."/>
            <person name="Li N."/>
            <person name="Frace M.A."/>
            <person name="Tang K."/>
            <person name="Zhang L."/>
            <person name="Feng Y."/>
            <person name="Xiao L."/>
        </authorList>
    </citation>
    <scope>NUCLEOTIDE SEQUENCE [LARGE SCALE GENOMIC DNA]</scope>
    <source>
        <strain evidence="1">30847</strain>
    </source>
</reference>
<evidence type="ECO:0000313" key="2">
    <source>
        <dbReference type="Proteomes" id="UP000186804"/>
    </source>
</evidence>
<name>A0A1J4MWY8_9CRYT</name>
<dbReference type="RefSeq" id="XP_067069442.1">
    <property type="nucleotide sequence ID" value="XM_067211838.1"/>
</dbReference>
<comment type="caution">
    <text evidence="1">The sequence shown here is derived from an EMBL/GenBank/DDBJ whole genome shotgun (WGS) entry which is preliminary data.</text>
</comment>
<protein>
    <submittedName>
        <fullName evidence="1">Uncharacterized protein</fullName>
    </submittedName>
</protein>
<gene>
    <name evidence="1" type="ORF">cand_016030</name>
</gene>